<reference evidence="1" key="1">
    <citation type="submission" date="2014-09" db="EMBL/GenBank/DDBJ databases">
        <authorList>
            <person name="Magalhaes I.L.F."/>
            <person name="Oliveira U."/>
            <person name="Santos F.R."/>
            <person name="Vidigal T.H.D.A."/>
            <person name="Brescovit A.D."/>
            <person name="Santos A.J."/>
        </authorList>
    </citation>
    <scope>NUCLEOTIDE SEQUENCE</scope>
    <source>
        <tissue evidence="1">Shoot tissue taken approximately 20 cm above the soil surface</tissue>
    </source>
</reference>
<organism evidence="1">
    <name type="scientific">Arundo donax</name>
    <name type="common">Giant reed</name>
    <name type="synonym">Donax arundinaceus</name>
    <dbReference type="NCBI Taxonomy" id="35708"/>
    <lineage>
        <taxon>Eukaryota</taxon>
        <taxon>Viridiplantae</taxon>
        <taxon>Streptophyta</taxon>
        <taxon>Embryophyta</taxon>
        <taxon>Tracheophyta</taxon>
        <taxon>Spermatophyta</taxon>
        <taxon>Magnoliopsida</taxon>
        <taxon>Liliopsida</taxon>
        <taxon>Poales</taxon>
        <taxon>Poaceae</taxon>
        <taxon>PACMAD clade</taxon>
        <taxon>Arundinoideae</taxon>
        <taxon>Arundineae</taxon>
        <taxon>Arundo</taxon>
    </lineage>
</organism>
<evidence type="ECO:0000313" key="1">
    <source>
        <dbReference type="EMBL" id="JAD83595.1"/>
    </source>
</evidence>
<dbReference type="AlphaFoldDB" id="A0A0A9QVI5"/>
<protein>
    <submittedName>
        <fullName evidence="1">Uncharacterized protein</fullName>
    </submittedName>
</protein>
<sequence>MQKDTITYIEVSKFRMRVFQTQQHISITPHTSDRKMVPFGGTVLLFQ</sequence>
<proteinExistence type="predicted"/>
<name>A0A0A9QVI5_ARUDO</name>
<dbReference type="EMBL" id="GBRH01214300">
    <property type="protein sequence ID" value="JAD83595.1"/>
    <property type="molecule type" value="Transcribed_RNA"/>
</dbReference>
<reference evidence="1" key="2">
    <citation type="journal article" date="2015" name="Data Brief">
        <title>Shoot transcriptome of the giant reed, Arundo donax.</title>
        <authorList>
            <person name="Barrero R.A."/>
            <person name="Guerrero F.D."/>
            <person name="Moolhuijzen P."/>
            <person name="Goolsby J.A."/>
            <person name="Tidwell J."/>
            <person name="Bellgard S.E."/>
            <person name="Bellgard M.I."/>
        </authorList>
    </citation>
    <scope>NUCLEOTIDE SEQUENCE</scope>
    <source>
        <tissue evidence="1">Shoot tissue taken approximately 20 cm above the soil surface</tissue>
    </source>
</reference>
<accession>A0A0A9QVI5</accession>